<feature type="domain" description="RecF/RecN/SMC N-terminal" evidence="8">
    <location>
        <begin position="745"/>
        <end position="1107"/>
    </location>
</feature>
<evidence type="ECO:0000313" key="10">
    <source>
        <dbReference type="Proteomes" id="UP000254601"/>
    </source>
</evidence>
<evidence type="ECO:0000256" key="6">
    <source>
        <dbReference type="HAMAP-Rule" id="MF_01894"/>
    </source>
</evidence>
<keyword evidence="1 6" id="KW-0963">Cytoplasm</keyword>
<evidence type="ECO:0000256" key="4">
    <source>
        <dbReference type="ARBA" id="ARBA00023054"/>
    </source>
</evidence>
<dbReference type="GO" id="GO:0006260">
    <property type="term" value="P:DNA replication"/>
    <property type="evidence" value="ECO:0007669"/>
    <property type="project" value="UniProtKB-UniRule"/>
</dbReference>
<evidence type="ECO:0000256" key="5">
    <source>
        <dbReference type="ARBA" id="ARBA00023125"/>
    </source>
</evidence>
<dbReference type="AlphaFoldDB" id="A0A380MQ37"/>
<proteinExistence type="inferred from homology"/>
<dbReference type="GO" id="GO:0030261">
    <property type="term" value="P:chromosome condensation"/>
    <property type="evidence" value="ECO:0007669"/>
    <property type="project" value="InterPro"/>
</dbReference>
<keyword evidence="2 6" id="KW-0547">Nucleotide-binding</keyword>
<dbReference type="Gene3D" id="3.40.50.300">
    <property type="entry name" value="P-loop containing nucleotide triphosphate hydrolases"/>
    <property type="match status" value="2"/>
</dbReference>
<comment type="function">
    <text evidence="6">Required for chromosome condensation and partitioning.</text>
</comment>
<feature type="coiled-coil region" evidence="6">
    <location>
        <begin position="843"/>
        <end position="891"/>
    </location>
</feature>
<gene>
    <name evidence="6 9" type="primary">smc</name>
    <name evidence="9" type="ORF">NCTC13337_00740</name>
</gene>
<evidence type="ECO:0000256" key="1">
    <source>
        <dbReference type="ARBA" id="ARBA00022490"/>
    </source>
</evidence>
<dbReference type="GO" id="GO:0016887">
    <property type="term" value="F:ATP hydrolysis activity"/>
    <property type="evidence" value="ECO:0007669"/>
    <property type="project" value="InterPro"/>
</dbReference>
<sequence>MRLTAIRLSGFKSFADNTVFPVDAPVTGIIGPNGCGKSNIIDAVRWVLGESTAKQLRGQTLTDVIFGGAKNRRAGGMATVSLHFDNSENTAGGAFAEYAEIVIQRRVTSDGQNHYQINQQRCRRKDIVELLQGTGVGARSYAVIEQGMVSRIVESKPEELRTFIEEAAGISLYKNRRKESERKMEQVREHLTRHHDRLQQLGRQRTQLAQEAETARLYREHQTEHSALSHRLISWQLHRISQEIQQLETDYHQEENTLAEAMIAQEQAAKARETAEAQLEAINRQTLDSQASYQHAVNQHHRQETLLGKQKTDYQHLSQRLLETQQRLSRFESQLQEDDCQVLDWQNALTETRTQHQELESIIEELNQQLIDAQQQTEERKNALEQAQRQHDRQQEKLNRATTRRQEAQHRCQILAQRLAEQQHYQPETENEEAVETLELSCETLQITLETQNTEWEQAQSAVANAQARLNQLETTYREALTHYTQNQSRRDTLIEWLPSPATEETTEHPKLYQHLQVHSKWQHAIETLIGTHLQTAISEIPLAEQSYFGKAPIPEQWQPYLNTPADLTPLLAHLTPYIGENLLPNKTYLTPDGEILTNTTRLRLTNQDNDGLLARIEALNTLEQQLITQSEQLNTLEQQHQQATLALQTAQQQEQRLAHHYRETEKQLKETEHRRQLLRQAQQHTQALMAKHQQTLATLQEDLSAAQHQQTDIEIEYAECVREKQTLPDIETYKQQWQQAHTNHQHLQSKQSTLTQQQQQLSTQIHTLQTQLESQTKQQQRLTLEIQETHEQQNQWQQQLTSLEITIEESQLAFETAILALEENETRHQHAIEQQHEARARLQNAKDSENAAKHAYQLAEERLSNRHERLEQLEQQRQEKQQILNTDDRKPLQFPENHQENEAAANKRLRQLKIAMEELGAVNLTAVERYREIDTEYQTLAHQCEDLENSLALLEEAIAQLDNETKSRLTDTFNTVNQHFSQYFPLLFRGGEGSMQWTDNDILTAGISLSVRPPGKKVKNLSVLSGGEKALTAVALVFSFFRLNPAPFCLLDEIDAPLDDANVGRLCALLREMSQQTQFIMITHHKRSMENCDRLIGVTMSEPGVSRLVSVKFEEAN</sequence>
<comment type="domain">
    <text evidence="6">Contains large globular domains required for ATP hydrolysis at each terminus and a third globular domain forming a flexible hinge near the middle of the molecule. These domains are separated by coiled-coil structures.</text>
</comment>
<evidence type="ECO:0000256" key="2">
    <source>
        <dbReference type="ARBA" id="ARBA00022741"/>
    </source>
</evidence>
<evidence type="ECO:0000256" key="3">
    <source>
        <dbReference type="ARBA" id="ARBA00022840"/>
    </source>
</evidence>
<dbReference type="GO" id="GO:0007059">
    <property type="term" value="P:chromosome segregation"/>
    <property type="evidence" value="ECO:0007669"/>
    <property type="project" value="UniProtKB-UniRule"/>
</dbReference>
<feature type="region of interest" description="Disordered" evidence="7">
    <location>
        <begin position="373"/>
        <end position="405"/>
    </location>
</feature>
<keyword evidence="10" id="KW-1185">Reference proteome</keyword>
<dbReference type="GO" id="GO:0007062">
    <property type="term" value="P:sister chromatid cohesion"/>
    <property type="evidence" value="ECO:0007669"/>
    <property type="project" value="InterPro"/>
</dbReference>
<keyword evidence="5 6" id="KW-0238">DNA-binding</keyword>
<dbReference type="InterPro" id="IPR027417">
    <property type="entry name" value="P-loop_NTPase"/>
</dbReference>
<dbReference type="HAMAP" id="MF_01894">
    <property type="entry name" value="Smc_prok"/>
    <property type="match status" value="1"/>
</dbReference>
<dbReference type="InterPro" id="IPR024704">
    <property type="entry name" value="SMC"/>
</dbReference>
<accession>A0A380MQ37</accession>
<dbReference type="GO" id="GO:0005737">
    <property type="term" value="C:cytoplasm"/>
    <property type="evidence" value="ECO:0007669"/>
    <property type="project" value="UniProtKB-SubCell"/>
</dbReference>
<dbReference type="OrthoDB" id="9808768at2"/>
<comment type="subunit">
    <text evidence="6">Homodimer.</text>
</comment>
<reference evidence="9 10" key="1">
    <citation type="submission" date="2018-06" db="EMBL/GenBank/DDBJ databases">
        <authorList>
            <consortium name="Pathogen Informatics"/>
            <person name="Doyle S."/>
        </authorList>
    </citation>
    <scope>NUCLEOTIDE SEQUENCE [LARGE SCALE GENOMIC DNA]</scope>
    <source>
        <strain evidence="9 10">NCTC13337</strain>
    </source>
</reference>
<keyword evidence="3 6" id="KW-0067">ATP-binding</keyword>
<dbReference type="PIRSF" id="PIRSF005719">
    <property type="entry name" value="SMC"/>
    <property type="match status" value="1"/>
</dbReference>
<evidence type="ECO:0000313" key="9">
    <source>
        <dbReference type="EMBL" id="SUO94432.1"/>
    </source>
</evidence>
<dbReference type="Pfam" id="PF02463">
    <property type="entry name" value="SMC_N"/>
    <property type="match status" value="2"/>
</dbReference>
<dbReference type="SUPFAM" id="SSF52540">
    <property type="entry name" value="P-loop containing nucleoside triphosphate hydrolases"/>
    <property type="match status" value="1"/>
</dbReference>
<dbReference type="InterPro" id="IPR011890">
    <property type="entry name" value="SMC_prok"/>
</dbReference>
<feature type="coiled-coil region" evidence="6">
    <location>
        <begin position="620"/>
        <end position="717"/>
    </location>
</feature>
<evidence type="ECO:0000259" key="8">
    <source>
        <dbReference type="Pfam" id="PF02463"/>
    </source>
</evidence>
<organism evidence="9 10">
    <name type="scientific">Suttonella ornithocola</name>
    <dbReference type="NCBI Taxonomy" id="279832"/>
    <lineage>
        <taxon>Bacteria</taxon>
        <taxon>Pseudomonadati</taxon>
        <taxon>Pseudomonadota</taxon>
        <taxon>Gammaproteobacteria</taxon>
        <taxon>Cardiobacteriales</taxon>
        <taxon>Cardiobacteriaceae</taxon>
        <taxon>Suttonella</taxon>
    </lineage>
</organism>
<feature type="coiled-coil region" evidence="6">
    <location>
        <begin position="237"/>
        <end position="285"/>
    </location>
</feature>
<feature type="domain" description="RecF/RecN/SMC N-terminal" evidence="8">
    <location>
        <begin position="3"/>
        <end position="633"/>
    </location>
</feature>
<feature type="coiled-coil region" evidence="6">
    <location>
        <begin position="931"/>
        <end position="965"/>
    </location>
</feature>
<comment type="similarity">
    <text evidence="6">Belongs to the SMC family.</text>
</comment>
<dbReference type="GO" id="GO:0003677">
    <property type="term" value="F:DNA binding"/>
    <property type="evidence" value="ECO:0007669"/>
    <property type="project" value="UniProtKB-UniRule"/>
</dbReference>
<protein>
    <recommendedName>
        <fullName evidence="6">Chromosome partition protein Smc</fullName>
    </recommendedName>
</protein>
<feature type="binding site" evidence="6">
    <location>
        <begin position="32"/>
        <end position="39"/>
    </location>
    <ligand>
        <name>ATP</name>
        <dbReference type="ChEBI" id="CHEBI:30616"/>
    </ligand>
</feature>
<feature type="coiled-coil region" evidence="6">
    <location>
        <begin position="759"/>
        <end position="807"/>
    </location>
</feature>
<dbReference type="GO" id="GO:0005524">
    <property type="term" value="F:ATP binding"/>
    <property type="evidence" value="ECO:0007669"/>
    <property type="project" value="UniProtKB-UniRule"/>
</dbReference>
<feature type="coiled-coil region" evidence="6">
    <location>
        <begin position="170"/>
        <end position="204"/>
    </location>
</feature>
<name>A0A380MQ37_9GAMM</name>
<feature type="coiled-coil region" evidence="6">
    <location>
        <begin position="449"/>
        <end position="483"/>
    </location>
</feature>
<feature type="compositionally biased region" description="Basic and acidic residues" evidence="7">
    <location>
        <begin position="377"/>
        <end position="405"/>
    </location>
</feature>
<dbReference type="InterPro" id="IPR003395">
    <property type="entry name" value="RecF/RecN/SMC_N"/>
</dbReference>
<dbReference type="Proteomes" id="UP000254601">
    <property type="component" value="Unassembled WGS sequence"/>
</dbReference>
<dbReference type="CDD" id="cd03278">
    <property type="entry name" value="ABC_SMC_barmotin"/>
    <property type="match status" value="1"/>
</dbReference>
<keyword evidence="4 6" id="KW-0175">Coiled coil</keyword>
<dbReference type="EMBL" id="UHIC01000001">
    <property type="protein sequence ID" value="SUO94432.1"/>
    <property type="molecule type" value="Genomic_DNA"/>
</dbReference>
<comment type="subcellular location">
    <subcellularLocation>
        <location evidence="6">Cytoplasm</location>
    </subcellularLocation>
</comment>
<dbReference type="PANTHER" id="PTHR43977">
    <property type="entry name" value="STRUCTURAL MAINTENANCE OF CHROMOSOMES PROTEIN 3"/>
    <property type="match status" value="1"/>
</dbReference>
<dbReference type="RefSeq" id="WP_072577578.1">
    <property type="nucleotide sequence ID" value="NZ_LWHB01000214.1"/>
</dbReference>
<evidence type="ECO:0000256" key="7">
    <source>
        <dbReference type="SAM" id="MobiDB-lite"/>
    </source>
</evidence>